<dbReference type="KEGG" id="ccat:101453445"/>
<dbReference type="PANTHER" id="PTHR24276:SF98">
    <property type="entry name" value="FI18310P1-RELATED"/>
    <property type="match status" value="1"/>
</dbReference>
<dbReference type="PRINTS" id="PR00722">
    <property type="entry name" value="CHYMOTRYPSIN"/>
</dbReference>
<accession>A0A811V2X8</accession>
<dbReference type="SUPFAM" id="SSF50494">
    <property type="entry name" value="Trypsin-like serine proteases"/>
    <property type="match status" value="1"/>
</dbReference>
<comment type="caution">
    <text evidence="11">The sequence shown here is derived from an EMBL/GenBank/DDBJ whole genome shotgun (WGS) entry which is preliminary data.</text>
</comment>
<dbReference type="Gene3D" id="2.40.10.10">
    <property type="entry name" value="Trypsin-like serine proteases"/>
    <property type="match status" value="2"/>
</dbReference>
<evidence type="ECO:0000256" key="7">
    <source>
        <dbReference type="ARBA" id="ARBA00023157"/>
    </source>
</evidence>
<dbReference type="Pfam" id="PF00089">
    <property type="entry name" value="Trypsin"/>
    <property type="match status" value="1"/>
</dbReference>
<keyword evidence="2 8" id="KW-0645">Protease</keyword>
<evidence type="ECO:0000256" key="2">
    <source>
        <dbReference type="ARBA" id="ARBA00022670"/>
    </source>
</evidence>
<dbReference type="PROSITE" id="PS50240">
    <property type="entry name" value="TRYPSIN_DOM"/>
    <property type="match status" value="1"/>
</dbReference>
<protein>
    <submittedName>
        <fullName evidence="11">(Mediterranean fruit fly) hypothetical protein</fullName>
    </submittedName>
</protein>
<keyword evidence="6" id="KW-0865">Zymogen</keyword>
<evidence type="ECO:0000256" key="6">
    <source>
        <dbReference type="ARBA" id="ARBA00023145"/>
    </source>
</evidence>
<gene>
    <name evidence="11" type="ORF">CCAP1982_LOCUS12636</name>
</gene>
<dbReference type="GO" id="GO:0006508">
    <property type="term" value="P:proteolysis"/>
    <property type="evidence" value="ECO:0007669"/>
    <property type="project" value="UniProtKB-KW"/>
</dbReference>
<keyword evidence="12" id="KW-1185">Reference proteome</keyword>
<dbReference type="GO" id="GO:0004252">
    <property type="term" value="F:serine-type endopeptidase activity"/>
    <property type="evidence" value="ECO:0007669"/>
    <property type="project" value="InterPro"/>
</dbReference>
<dbReference type="EMBL" id="CAJHJT010000034">
    <property type="protein sequence ID" value="CAD7004217.1"/>
    <property type="molecule type" value="Genomic_DNA"/>
</dbReference>
<dbReference type="InterPro" id="IPR018114">
    <property type="entry name" value="TRYPSIN_HIS"/>
</dbReference>
<feature type="chain" id="PRO_5032890633" evidence="9">
    <location>
        <begin position="19"/>
        <end position="277"/>
    </location>
</feature>
<evidence type="ECO:0000256" key="3">
    <source>
        <dbReference type="ARBA" id="ARBA00022729"/>
    </source>
</evidence>
<feature type="domain" description="Peptidase S1" evidence="10">
    <location>
        <begin position="44"/>
        <end position="274"/>
    </location>
</feature>
<evidence type="ECO:0000256" key="8">
    <source>
        <dbReference type="RuleBase" id="RU363034"/>
    </source>
</evidence>
<proteinExistence type="inferred from homology"/>
<organism evidence="11 12">
    <name type="scientific">Ceratitis capitata</name>
    <name type="common">Mediterranean fruit fly</name>
    <name type="synonym">Tephritis capitata</name>
    <dbReference type="NCBI Taxonomy" id="7213"/>
    <lineage>
        <taxon>Eukaryota</taxon>
        <taxon>Metazoa</taxon>
        <taxon>Ecdysozoa</taxon>
        <taxon>Arthropoda</taxon>
        <taxon>Hexapoda</taxon>
        <taxon>Insecta</taxon>
        <taxon>Pterygota</taxon>
        <taxon>Neoptera</taxon>
        <taxon>Endopterygota</taxon>
        <taxon>Diptera</taxon>
        <taxon>Brachycera</taxon>
        <taxon>Muscomorpha</taxon>
        <taxon>Tephritoidea</taxon>
        <taxon>Tephritidae</taxon>
        <taxon>Ceratitis</taxon>
        <taxon>Ceratitis</taxon>
    </lineage>
</organism>
<reference evidence="11" key="1">
    <citation type="submission" date="2020-11" db="EMBL/GenBank/DDBJ databases">
        <authorList>
            <person name="Whitehead M."/>
        </authorList>
    </citation>
    <scope>NUCLEOTIDE SEQUENCE</scope>
    <source>
        <strain evidence="11">EGII</strain>
    </source>
</reference>
<comment type="similarity">
    <text evidence="1">Belongs to the peptidase S1 family.</text>
</comment>
<dbReference type="InterPro" id="IPR043504">
    <property type="entry name" value="Peptidase_S1_PA_chymotrypsin"/>
</dbReference>
<dbReference type="InterPro" id="IPR001314">
    <property type="entry name" value="Peptidase_S1A"/>
</dbReference>
<dbReference type="Proteomes" id="UP000606786">
    <property type="component" value="Unassembled WGS sequence"/>
</dbReference>
<evidence type="ECO:0000256" key="4">
    <source>
        <dbReference type="ARBA" id="ARBA00022801"/>
    </source>
</evidence>
<keyword evidence="4 8" id="KW-0378">Hydrolase</keyword>
<dbReference type="PROSITE" id="PS00135">
    <property type="entry name" value="TRYPSIN_SER"/>
    <property type="match status" value="1"/>
</dbReference>
<dbReference type="InterPro" id="IPR050430">
    <property type="entry name" value="Peptidase_S1"/>
</dbReference>
<dbReference type="FunFam" id="2.40.10.10:FF:000025">
    <property type="entry name" value="serine proteases 1/2"/>
    <property type="match status" value="1"/>
</dbReference>
<dbReference type="SMART" id="SM00020">
    <property type="entry name" value="Tryp_SPc"/>
    <property type="match status" value="1"/>
</dbReference>
<evidence type="ECO:0000259" key="10">
    <source>
        <dbReference type="PROSITE" id="PS50240"/>
    </source>
</evidence>
<evidence type="ECO:0000256" key="5">
    <source>
        <dbReference type="ARBA" id="ARBA00022825"/>
    </source>
</evidence>
<keyword evidence="7" id="KW-1015">Disulfide bond</keyword>
<evidence type="ECO:0000256" key="1">
    <source>
        <dbReference type="ARBA" id="ARBA00007664"/>
    </source>
</evidence>
<dbReference type="FunFam" id="2.40.10.10:FF:000073">
    <property type="entry name" value="Trypsin alpha"/>
    <property type="match status" value="1"/>
</dbReference>
<keyword evidence="3 9" id="KW-0732">Signal</keyword>
<dbReference type="AlphaFoldDB" id="A0A811V2X8"/>
<feature type="signal peptide" evidence="9">
    <location>
        <begin position="1"/>
        <end position="18"/>
    </location>
</feature>
<keyword evidence="5 8" id="KW-0720">Serine protease</keyword>
<sequence length="277" mass="28876">MKVFIALVLAFAVASAYSVPDRTAFDEPAFIEDLPESPVLSGRITNGVRATTGQFPYQAGLSLTRSTGNYWCGGSLIGSTWILTAAHCSDGVSKVTVYLGSTVRTSAKVKYTVTSSSIYQHTGYNKDTLANDITLIKIPAVSYTSEIQAIKLPSISSSYATYVGSNAIASGWGRTSDTSSTSTYLNYANLPIIANSVCAKTYGTKVITSNSICVSTPSGVSTCQGDSGGPLALESSGILIGVTSFVSSSGCASGAPAGFVRVTSYLTWIKEKTGISY</sequence>
<dbReference type="InterPro" id="IPR033116">
    <property type="entry name" value="TRYPSIN_SER"/>
</dbReference>
<dbReference type="PROSITE" id="PS00134">
    <property type="entry name" value="TRYPSIN_HIS"/>
    <property type="match status" value="1"/>
</dbReference>
<evidence type="ECO:0000256" key="9">
    <source>
        <dbReference type="SAM" id="SignalP"/>
    </source>
</evidence>
<evidence type="ECO:0000313" key="11">
    <source>
        <dbReference type="EMBL" id="CAD7004217.1"/>
    </source>
</evidence>
<dbReference type="OrthoDB" id="5565075at2759"/>
<dbReference type="PANTHER" id="PTHR24276">
    <property type="entry name" value="POLYSERASE-RELATED"/>
    <property type="match status" value="1"/>
</dbReference>
<dbReference type="CDD" id="cd00190">
    <property type="entry name" value="Tryp_SPc"/>
    <property type="match status" value="1"/>
</dbReference>
<evidence type="ECO:0000313" key="12">
    <source>
        <dbReference type="Proteomes" id="UP000606786"/>
    </source>
</evidence>
<dbReference type="InterPro" id="IPR001254">
    <property type="entry name" value="Trypsin_dom"/>
</dbReference>
<name>A0A811V2X8_CERCA</name>
<dbReference type="InterPro" id="IPR009003">
    <property type="entry name" value="Peptidase_S1_PA"/>
</dbReference>